<comment type="caution">
    <text evidence="1">The sequence shown here is derived from an EMBL/GenBank/DDBJ whole genome shotgun (WGS) entry which is preliminary data.</text>
</comment>
<evidence type="ECO:0000313" key="2">
    <source>
        <dbReference type="Proteomes" id="UP000016569"/>
    </source>
</evidence>
<dbReference type="NCBIfam" id="TIGR02436">
    <property type="entry name" value="four helix bundle protein"/>
    <property type="match status" value="1"/>
</dbReference>
<dbReference type="OrthoDB" id="160990at2"/>
<dbReference type="CDD" id="cd16377">
    <property type="entry name" value="23S_rRNA_IVP_like"/>
    <property type="match status" value="1"/>
</dbReference>
<dbReference type="Gene3D" id="1.20.1440.60">
    <property type="entry name" value="23S rRNA-intervening sequence"/>
    <property type="match status" value="1"/>
</dbReference>
<proteinExistence type="predicted"/>
<reference evidence="2" key="1">
    <citation type="journal article" date="2013" name="Genome Announc.">
        <title>Draft Genome Sequence of the Dimorphic Prosthecate Bacterium Brevundimonas abyssalis TAR-001T.</title>
        <authorList>
            <person name="Tsubouchi T."/>
            <person name="Nishi S."/>
            <person name="Usui K."/>
            <person name="Shimane Y."/>
            <person name="Takaki Y."/>
            <person name="Maruyama T."/>
            <person name="Hatada Y."/>
        </authorList>
    </citation>
    <scope>NUCLEOTIDE SEQUENCE [LARGE SCALE GENOMIC DNA]</scope>
    <source>
        <strain evidence="2">TAR-001</strain>
    </source>
</reference>
<keyword evidence="1" id="KW-0689">Ribosomal protein</keyword>
<sequence>MQVRSYRDLIVWQKGMELAADVYRLTRLLPKQEEYRITAQLIRAATSVPANIAEGHGRGTRKDYAHFISIAKGSLAELETFLLLARNLDLAPRDKCEAVLNSAEEVGRMLTALRSKLAPKT</sequence>
<dbReference type="InterPro" id="IPR036583">
    <property type="entry name" value="23S_rRNA_IVS_sf"/>
</dbReference>
<dbReference type="PANTHER" id="PTHR38471">
    <property type="entry name" value="FOUR HELIX BUNDLE PROTEIN"/>
    <property type="match status" value="1"/>
</dbReference>
<dbReference type="NCBIfam" id="NF008911">
    <property type="entry name" value="PRK12275.1-2"/>
    <property type="match status" value="1"/>
</dbReference>
<dbReference type="AlphaFoldDB" id="A0A8E0KM06"/>
<name>A0A8E0KM06_9CAUL</name>
<accession>A0A8E0KM06</accession>
<organism evidence="1 2">
    <name type="scientific">Brevundimonas abyssalis TAR-001</name>
    <dbReference type="NCBI Taxonomy" id="1391729"/>
    <lineage>
        <taxon>Bacteria</taxon>
        <taxon>Pseudomonadati</taxon>
        <taxon>Pseudomonadota</taxon>
        <taxon>Alphaproteobacteria</taxon>
        <taxon>Caulobacterales</taxon>
        <taxon>Caulobacteraceae</taxon>
        <taxon>Brevundimonas</taxon>
    </lineage>
</organism>
<dbReference type="PANTHER" id="PTHR38471:SF2">
    <property type="entry name" value="FOUR HELIX BUNDLE PROTEIN"/>
    <property type="match status" value="1"/>
</dbReference>
<dbReference type="Proteomes" id="UP000016569">
    <property type="component" value="Unassembled WGS sequence"/>
</dbReference>
<protein>
    <submittedName>
        <fullName evidence="1">S23 ribosomal protein</fullName>
    </submittedName>
</protein>
<evidence type="ECO:0000313" key="1">
    <source>
        <dbReference type="EMBL" id="GAD59079.1"/>
    </source>
</evidence>
<dbReference type="Pfam" id="PF05635">
    <property type="entry name" value="23S_rRNA_IVP"/>
    <property type="match status" value="1"/>
</dbReference>
<keyword evidence="2" id="KW-1185">Reference proteome</keyword>
<dbReference type="EMBL" id="BATC01000018">
    <property type="protein sequence ID" value="GAD59079.1"/>
    <property type="molecule type" value="Genomic_DNA"/>
</dbReference>
<dbReference type="InterPro" id="IPR012657">
    <property type="entry name" value="23S_rRNA-intervening_sequence"/>
</dbReference>
<dbReference type="RefSeq" id="WP_021697174.1">
    <property type="nucleotide sequence ID" value="NZ_BATC01000018.1"/>
</dbReference>
<gene>
    <name evidence="1" type="ORF">MBEBAB_1329</name>
</gene>
<dbReference type="GO" id="GO:0005840">
    <property type="term" value="C:ribosome"/>
    <property type="evidence" value="ECO:0007669"/>
    <property type="project" value="UniProtKB-KW"/>
</dbReference>
<keyword evidence="1" id="KW-0687">Ribonucleoprotein</keyword>
<dbReference type="SUPFAM" id="SSF158446">
    <property type="entry name" value="IVS-encoded protein-like"/>
    <property type="match status" value="1"/>
</dbReference>